<dbReference type="AlphaFoldDB" id="A0A381WXK6"/>
<dbReference type="Pfam" id="PF05721">
    <property type="entry name" value="PhyH"/>
    <property type="match status" value="1"/>
</dbReference>
<proteinExistence type="predicted"/>
<dbReference type="InterPro" id="IPR011989">
    <property type="entry name" value="ARM-like"/>
</dbReference>
<protein>
    <recommendedName>
        <fullName evidence="2">Phytanoyl-CoA dioxygenase</fullName>
    </recommendedName>
</protein>
<name>A0A381WXK6_9ZZZZ</name>
<reference evidence="1" key="1">
    <citation type="submission" date="2018-05" db="EMBL/GenBank/DDBJ databases">
        <authorList>
            <person name="Lanie J.A."/>
            <person name="Ng W.-L."/>
            <person name="Kazmierczak K.M."/>
            <person name="Andrzejewski T.M."/>
            <person name="Davidsen T.M."/>
            <person name="Wayne K.J."/>
            <person name="Tettelin H."/>
            <person name="Glass J.I."/>
            <person name="Rusch D."/>
            <person name="Podicherti R."/>
            <person name="Tsui H.-C.T."/>
            <person name="Winkler M.E."/>
        </authorList>
    </citation>
    <scope>NUCLEOTIDE SEQUENCE</scope>
</reference>
<gene>
    <name evidence="1" type="ORF">METZ01_LOCUS110099</name>
</gene>
<dbReference type="SUPFAM" id="SSF48371">
    <property type="entry name" value="ARM repeat"/>
    <property type="match status" value="1"/>
</dbReference>
<dbReference type="SUPFAM" id="SSF51197">
    <property type="entry name" value="Clavaminate synthase-like"/>
    <property type="match status" value="1"/>
</dbReference>
<accession>A0A381WXK6</accession>
<evidence type="ECO:0000313" key="1">
    <source>
        <dbReference type="EMBL" id="SVA57245.1"/>
    </source>
</evidence>
<dbReference type="InterPro" id="IPR016024">
    <property type="entry name" value="ARM-type_fold"/>
</dbReference>
<dbReference type="EMBL" id="UINC01013211">
    <property type="protein sequence ID" value="SVA57245.1"/>
    <property type="molecule type" value="Genomic_DNA"/>
</dbReference>
<dbReference type="InterPro" id="IPR008775">
    <property type="entry name" value="Phytyl_CoA_dOase-like"/>
</dbReference>
<dbReference type="Gene3D" id="1.25.10.10">
    <property type="entry name" value="Leucine-rich Repeat Variant"/>
    <property type="match status" value="1"/>
</dbReference>
<evidence type="ECO:0008006" key="2">
    <source>
        <dbReference type="Google" id="ProtNLM"/>
    </source>
</evidence>
<feature type="non-terminal residue" evidence="1">
    <location>
        <position position="451"/>
    </location>
</feature>
<dbReference type="Gene3D" id="2.60.120.620">
    <property type="entry name" value="q2cbj1_9rhob like domain"/>
    <property type="match status" value="1"/>
</dbReference>
<organism evidence="1">
    <name type="scientific">marine metagenome</name>
    <dbReference type="NCBI Taxonomy" id="408172"/>
    <lineage>
        <taxon>unclassified sequences</taxon>
        <taxon>metagenomes</taxon>
        <taxon>ecological metagenomes</taxon>
    </lineage>
</organism>
<sequence>MTTDSSFDQSPLEDRDQLIRDFVSRGLVILPPEKLGISADIHEIIYSKEKELFSAKEMVNAEQIPEILEVINAPGLVTTCNLLLGQRWAIVPYTHNTPFLSGSNDQHWHKDDNGPYNGRKQRHHHAVQVELLYYPQDVSEDMGPTAIVPYSQYWTFNHEENHENFAGADHLDFGYQVSGMERIPISGPQSRYDANDVVNRRTEHDVRMREAITNTEWPLVEPFEAAPLRAGSVVLYSHNLFHRGNHRRDDWTTWRERPRFMWRFWLFRTVEPAMTRTGVDQELCWDQPPTDALTGTDLSKIDSNITTVWQYHYHWIRSGETSARRHDSEPFSQDSPSEGLDQLHKQLHLLNDSAEPQRIGAAHRLAATPNQAASLGILTEALHNERESVRRAATYGLVALGGNATPTFMEATKSDIKWIRKAGVFGLGEAGHLDQNVLDTLIEALHSDPSI</sequence>